<proteinExistence type="predicted"/>
<evidence type="ECO:0000256" key="1">
    <source>
        <dbReference type="SAM" id="MobiDB-lite"/>
    </source>
</evidence>
<keyword evidence="3" id="KW-1185">Reference proteome</keyword>
<gene>
    <name evidence="2" type="ORF">Bpfe_001887</name>
</gene>
<feature type="compositionally biased region" description="Low complexity" evidence="1">
    <location>
        <begin position="86"/>
        <end position="96"/>
    </location>
</feature>
<comment type="caution">
    <text evidence="2">The sequence shown here is derived from an EMBL/GenBank/DDBJ whole genome shotgun (WGS) entry which is preliminary data.</text>
</comment>
<accession>A0AAD8C9U8</accession>
<evidence type="ECO:0000313" key="2">
    <source>
        <dbReference type="EMBL" id="KAK0068924.1"/>
    </source>
</evidence>
<feature type="region of interest" description="Disordered" evidence="1">
    <location>
        <begin position="30"/>
        <end position="114"/>
    </location>
</feature>
<reference evidence="2" key="1">
    <citation type="journal article" date="2023" name="PLoS Negl. Trop. Dis.">
        <title>A genome sequence for Biomphalaria pfeifferi, the major vector snail for the human-infecting parasite Schistosoma mansoni.</title>
        <authorList>
            <person name="Bu L."/>
            <person name="Lu L."/>
            <person name="Laidemitt M.R."/>
            <person name="Zhang S.M."/>
            <person name="Mutuku M."/>
            <person name="Mkoji G."/>
            <person name="Steinauer M."/>
            <person name="Loker E.S."/>
        </authorList>
    </citation>
    <scope>NUCLEOTIDE SEQUENCE</scope>
    <source>
        <strain evidence="2">KasaAsao</strain>
    </source>
</reference>
<protein>
    <submittedName>
        <fullName evidence="2">Uncharacterized protein</fullName>
    </submittedName>
</protein>
<reference evidence="2" key="2">
    <citation type="submission" date="2023-04" db="EMBL/GenBank/DDBJ databases">
        <authorList>
            <person name="Bu L."/>
            <person name="Lu L."/>
            <person name="Laidemitt M.R."/>
            <person name="Zhang S.M."/>
            <person name="Mutuku M."/>
            <person name="Mkoji G."/>
            <person name="Steinauer M."/>
            <person name="Loker E.S."/>
        </authorList>
    </citation>
    <scope>NUCLEOTIDE SEQUENCE</scope>
    <source>
        <strain evidence="2">KasaAsao</strain>
        <tissue evidence="2">Whole Snail</tissue>
    </source>
</reference>
<feature type="compositionally biased region" description="Polar residues" evidence="1">
    <location>
        <begin position="53"/>
        <end position="79"/>
    </location>
</feature>
<organism evidence="2 3">
    <name type="scientific">Biomphalaria pfeifferi</name>
    <name type="common">Bloodfluke planorb</name>
    <name type="synonym">Freshwater snail</name>
    <dbReference type="NCBI Taxonomy" id="112525"/>
    <lineage>
        <taxon>Eukaryota</taxon>
        <taxon>Metazoa</taxon>
        <taxon>Spiralia</taxon>
        <taxon>Lophotrochozoa</taxon>
        <taxon>Mollusca</taxon>
        <taxon>Gastropoda</taxon>
        <taxon>Heterobranchia</taxon>
        <taxon>Euthyneura</taxon>
        <taxon>Panpulmonata</taxon>
        <taxon>Hygrophila</taxon>
        <taxon>Lymnaeoidea</taxon>
        <taxon>Planorbidae</taxon>
        <taxon>Biomphalaria</taxon>
    </lineage>
</organism>
<feature type="compositionally biased region" description="Polar residues" evidence="1">
    <location>
        <begin position="104"/>
        <end position="114"/>
    </location>
</feature>
<dbReference type="EMBL" id="JASAOG010000004">
    <property type="protein sequence ID" value="KAK0068924.1"/>
    <property type="molecule type" value="Genomic_DNA"/>
</dbReference>
<dbReference type="AlphaFoldDB" id="A0AAD8C9U8"/>
<sequence length="114" mass="12485">MKMFISEKNHGMNCLDVSLAGLRLVSRVRSLSAQTTKRSQSSQAANHLRQPFISGSQSSKAANQLRQPIISSSHSSQAANYLRQPIISSSQSSQAANHLKQPISKPNNFKQPII</sequence>
<name>A0AAD8C9U8_BIOPF</name>
<feature type="compositionally biased region" description="Polar residues" evidence="1">
    <location>
        <begin position="30"/>
        <end position="45"/>
    </location>
</feature>
<dbReference type="Proteomes" id="UP001233172">
    <property type="component" value="Unassembled WGS sequence"/>
</dbReference>
<evidence type="ECO:0000313" key="3">
    <source>
        <dbReference type="Proteomes" id="UP001233172"/>
    </source>
</evidence>